<organism evidence="10 11">
    <name type="scientific">Terricaulis silvestris</name>
    <dbReference type="NCBI Taxonomy" id="2686094"/>
    <lineage>
        <taxon>Bacteria</taxon>
        <taxon>Pseudomonadati</taxon>
        <taxon>Pseudomonadota</taxon>
        <taxon>Alphaproteobacteria</taxon>
        <taxon>Caulobacterales</taxon>
        <taxon>Caulobacteraceae</taxon>
        <taxon>Terricaulis</taxon>
    </lineage>
</organism>
<accession>A0A6I6MI37</accession>
<dbReference type="Pfam" id="PF00528">
    <property type="entry name" value="BPD_transp_1"/>
    <property type="match status" value="2"/>
</dbReference>
<comment type="similarity">
    <text evidence="8">Belongs to the binding-protein-dependent transport system permease family.</text>
</comment>
<feature type="transmembrane region" description="Helical" evidence="8">
    <location>
        <begin position="230"/>
        <end position="248"/>
    </location>
</feature>
<dbReference type="Proteomes" id="UP000431269">
    <property type="component" value="Chromosome"/>
</dbReference>
<evidence type="ECO:0000256" key="3">
    <source>
        <dbReference type="ARBA" id="ARBA00022475"/>
    </source>
</evidence>
<feature type="domain" description="ABC transmembrane type-1" evidence="9">
    <location>
        <begin position="59"/>
        <end position="249"/>
    </location>
</feature>
<keyword evidence="4" id="KW-0997">Cell inner membrane</keyword>
<dbReference type="PANTHER" id="PTHR43357:SF3">
    <property type="entry name" value="FE(3+)-TRANSPORT SYSTEM PERMEASE PROTEIN FBPB 2"/>
    <property type="match status" value="1"/>
</dbReference>
<evidence type="ECO:0000313" key="10">
    <source>
        <dbReference type="EMBL" id="QGZ94685.1"/>
    </source>
</evidence>
<feature type="transmembrane region" description="Helical" evidence="8">
    <location>
        <begin position="321"/>
        <end position="341"/>
    </location>
</feature>
<dbReference type="PANTHER" id="PTHR43357">
    <property type="entry name" value="INNER MEMBRANE ABC TRANSPORTER PERMEASE PROTEIN YDCV"/>
    <property type="match status" value="1"/>
</dbReference>
<feature type="transmembrane region" description="Helical" evidence="8">
    <location>
        <begin position="443"/>
        <end position="462"/>
    </location>
</feature>
<evidence type="ECO:0000256" key="6">
    <source>
        <dbReference type="ARBA" id="ARBA00022989"/>
    </source>
</evidence>
<keyword evidence="2 8" id="KW-0813">Transport</keyword>
<dbReference type="Gene3D" id="1.10.3720.10">
    <property type="entry name" value="MetI-like"/>
    <property type="match status" value="2"/>
</dbReference>
<feature type="domain" description="ABC transmembrane type-1" evidence="9">
    <location>
        <begin position="317"/>
        <end position="513"/>
    </location>
</feature>
<dbReference type="KEGG" id="tsv:DSM104635_01512"/>
<dbReference type="InterPro" id="IPR000515">
    <property type="entry name" value="MetI-like"/>
</dbReference>
<keyword evidence="6 8" id="KW-1133">Transmembrane helix</keyword>
<keyword evidence="7 8" id="KW-0472">Membrane</keyword>
<dbReference type="RefSeq" id="WP_158765607.1">
    <property type="nucleotide sequence ID" value="NZ_CP047045.1"/>
</dbReference>
<feature type="transmembrane region" description="Helical" evidence="8">
    <location>
        <begin position="205"/>
        <end position="224"/>
    </location>
</feature>
<feature type="transmembrane region" description="Helical" evidence="8">
    <location>
        <begin position="129"/>
        <end position="148"/>
    </location>
</feature>
<evidence type="ECO:0000256" key="4">
    <source>
        <dbReference type="ARBA" id="ARBA00022519"/>
    </source>
</evidence>
<proteinExistence type="inferred from homology"/>
<dbReference type="SUPFAM" id="SSF161098">
    <property type="entry name" value="MetI-like"/>
    <property type="match status" value="2"/>
</dbReference>
<evidence type="ECO:0000256" key="5">
    <source>
        <dbReference type="ARBA" id="ARBA00022692"/>
    </source>
</evidence>
<dbReference type="PROSITE" id="PS50928">
    <property type="entry name" value="ABC_TM1"/>
    <property type="match status" value="2"/>
</dbReference>
<keyword evidence="11" id="KW-1185">Reference proteome</keyword>
<evidence type="ECO:0000256" key="2">
    <source>
        <dbReference type="ARBA" id="ARBA00022448"/>
    </source>
</evidence>
<evidence type="ECO:0000256" key="8">
    <source>
        <dbReference type="RuleBase" id="RU363032"/>
    </source>
</evidence>
<evidence type="ECO:0000256" key="1">
    <source>
        <dbReference type="ARBA" id="ARBA00004429"/>
    </source>
</evidence>
<evidence type="ECO:0000313" key="11">
    <source>
        <dbReference type="Proteomes" id="UP000431269"/>
    </source>
</evidence>
<keyword evidence="3" id="KW-1003">Cell membrane</keyword>
<gene>
    <name evidence="10" type="ORF">DSM104635_01512</name>
</gene>
<keyword evidence="5 8" id="KW-0812">Transmembrane</keyword>
<feature type="transmembrane region" description="Helical" evidence="8">
    <location>
        <begin position="353"/>
        <end position="375"/>
    </location>
</feature>
<reference evidence="11" key="1">
    <citation type="submission" date="2019-12" db="EMBL/GenBank/DDBJ databases">
        <title>Complete genome of Terracaulis silvestris 0127_4.</title>
        <authorList>
            <person name="Vieira S."/>
            <person name="Riedel T."/>
            <person name="Sproer C."/>
            <person name="Pascual J."/>
            <person name="Boedeker C."/>
            <person name="Overmann J."/>
        </authorList>
    </citation>
    <scope>NUCLEOTIDE SEQUENCE [LARGE SCALE GENOMIC DNA]</scope>
    <source>
        <strain evidence="11">0127_4</strain>
    </source>
</reference>
<evidence type="ECO:0000256" key="7">
    <source>
        <dbReference type="ARBA" id="ARBA00023136"/>
    </source>
</evidence>
<evidence type="ECO:0000259" key="9">
    <source>
        <dbReference type="PROSITE" id="PS50928"/>
    </source>
</evidence>
<dbReference type="CDD" id="cd06261">
    <property type="entry name" value="TM_PBP2"/>
    <property type="match status" value="1"/>
</dbReference>
<feature type="transmembrane region" description="Helical" evidence="8">
    <location>
        <begin position="97"/>
        <end position="117"/>
    </location>
</feature>
<feature type="transmembrane region" description="Helical" evidence="8">
    <location>
        <begin position="381"/>
        <end position="401"/>
    </location>
</feature>
<dbReference type="EMBL" id="CP047045">
    <property type="protein sequence ID" value="QGZ94685.1"/>
    <property type="molecule type" value="Genomic_DNA"/>
</dbReference>
<dbReference type="GO" id="GO:0005886">
    <property type="term" value="C:plasma membrane"/>
    <property type="evidence" value="ECO:0007669"/>
    <property type="project" value="UniProtKB-SubCell"/>
</dbReference>
<protein>
    <submittedName>
        <fullName evidence="10">2-aminoethylphosphonate transport system permease PhnU</fullName>
    </submittedName>
</protein>
<dbReference type="AlphaFoldDB" id="A0A6I6MI37"/>
<feature type="transmembrane region" description="Helical" evidence="8">
    <location>
        <begin position="280"/>
        <end position="301"/>
    </location>
</feature>
<feature type="transmembrane region" description="Helical" evidence="8">
    <location>
        <begin position="62"/>
        <end position="85"/>
    </location>
</feature>
<sequence>MAIDVVAARSRGFAVDGVALVAVLATLACAAPAIAVISFALSPDREGVAFGGNLLRDGALGTLTQMLLGGGGATVLGAGAAWLVSLCKFPGRGLFEWALVLPLAAPSYVLAYSYASFSWAGGVSPIEVRGIWGAAFVYAVGLYPYVYLAARAAFTSQSACALEAARTLGTSPGSLFWRVALPLARPGIAAGASLAMMEIAADYGAAQHFGLTTLSTAIFRAWYAHQSLHAALQISAVLLIAALVFLMLERRARGRAAFGGGSTRWRPLPRYGLSAPMGMLAAAFCALLVFFGAALPLAWLARLALLHANIGDIAPALVNSIVLSAMGALITLALAAAIAVTARRSRRLGQASLFAAAMGYAAPGAVLAMGALAIFAAAREAGWIGGLSTGLALTALFWAYAARFASAGVQPIDAGLSRLSKGLDASARTLGAGPWRRLIEVDLPIAAPSIAAAALILFVEILKELPTTLILRPFDFDTLAVKAYSYASDERLLEAAAPALLIFVAGLAPILILSHGIASARAGAR</sequence>
<dbReference type="InterPro" id="IPR035906">
    <property type="entry name" value="MetI-like_sf"/>
</dbReference>
<comment type="subcellular location">
    <subcellularLocation>
        <location evidence="1">Cell inner membrane</location>
        <topology evidence="1">Multi-pass membrane protein</topology>
    </subcellularLocation>
    <subcellularLocation>
        <location evidence="8">Cell membrane</location>
        <topology evidence="8">Multi-pass membrane protein</topology>
    </subcellularLocation>
</comment>
<name>A0A6I6MI37_9CAUL</name>
<feature type="transmembrane region" description="Helical" evidence="8">
    <location>
        <begin position="495"/>
        <end position="518"/>
    </location>
</feature>
<dbReference type="GO" id="GO:0055085">
    <property type="term" value="P:transmembrane transport"/>
    <property type="evidence" value="ECO:0007669"/>
    <property type="project" value="InterPro"/>
</dbReference>
<feature type="transmembrane region" description="Helical" evidence="8">
    <location>
        <begin position="18"/>
        <end position="42"/>
    </location>
</feature>